<organism evidence="4 6">
    <name type="scientific">Ignatzschineria cameli</name>
    <dbReference type="NCBI Taxonomy" id="2182793"/>
    <lineage>
        <taxon>Bacteria</taxon>
        <taxon>Pseudomonadati</taxon>
        <taxon>Pseudomonadota</taxon>
        <taxon>Gammaproteobacteria</taxon>
        <taxon>Cardiobacteriales</taxon>
        <taxon>Ignatzschineriaceae</taxon>
        <taxon>Ignatzschineria</taxon>
    </lineage>
</organism>
<proteinExistence type="predicted"/>
<feature type="domain" description="FdhE central" evidence="2">
    <location>
        <begin position="203"/>
        <end position="239"/>
    </location>
</feature>
<reference evidence="4" key="1">
    <citation type="journal article" date="2018" name="Genome Announc.">
        <title>Ignatzschineria cameli sp. nov., isolated from necrotic foot tissue of dromedaries (Camelus dromedarius) and associated maggots (Wohlfahrtia species) in Dubai.</title>
        <authorList>
            <person name="Tsang C.C."/>
            <person name="Tang J.Y."/>
            <person name="Fong J.Y."/>
            <person name="Kinne J."/>
            <person name="Lee H.H."/>
            <person name="Joseph M."/>
            <person name="Jose S."/>
            <person name="Schuster R.K."/>
            <person name="Tang Y."/>
            <person name="Sivakumar S."/>
            <person name="Chen J.H."/>
            <person name="Teng J.L."/>
            <person name="Lau S.K."/>
            <person name="Wernery U."/>
            <person name="Woo P.C."/>
        </authorList>
    </citation>
    <scope>NUCLEOTIDE SEQUENCE</scope>
    <source>
        <strain evidence="4">UAE-HKU57</strain>
        <strain evidence="5">UAE-HKU58</strain>
    </source>
</reference>
<evidence type="ECO:0000256" key="1">
    <source>
        <dbReference type="ARBA" id="ARBA00022490"/>
    </source>
</evidence>
<dbReference type="InterPro" id="IPR024064">
    <property type="entry name" value="FdhE-like_sf"/>
</dbReference>
<dbReference type="SUPFAM" id="SSF144020">
    <property type="entry name" value="FdhE-like"/>
    <property type="match status" value="1"/>
</dbReference>
<keyword evidence="7" id="KW-1185">Reference proteome</keyword>
<gene>
    <name evidence="4" type="ORF">DC077_02680</name>
    <name evidence="5" type="ORF">DC078_03425</name>
</gene>
<evidence type="ECO:0000259" key="2">
    <source>
        <dbReference type="Pfam" id="PF24859"/>
    </source>
</evidence>
<dbReference type="AlphaFoldDB" id="A0A2U2ATZ9"/>
<dbReference type="EMBL" id="QEWW01000001">
    <property type="protein sequence ID" value="PWD88194.1"/>
    <property type="molecule type" value="Genomic_DNA"/>
</dbReference>
<dbReference type="CDD" id="cd16341">
    <property type="entry name" value="FdhE"/>
    <property type="match status" value="1"/>
</dbReference>
<sequence length="317" mass="35937">MTNIPVGGIKEIIQILPPKGSHYPYRQKALKEAIKNHPEMPALPFLLHIVTAQESAFQQLAHADSAPKEKISQEATPPFIAITNSTLSQFQLALQMICQKLTALLESEIKAEINKEIDEKTHGRADEKGHPYHNILMIIASLNTRSQDQEAIKQILQQLLTLTLDKIPAEEHIFLLAALQTTLHHAATQLEIDKNYQLKERDLCPCCKMPAISSVLDNSEDGLRYLYCSFCETKWHVVRGQCTECLSNKSLYQQRIEGDKSPIYAEVCDECHTYLKVTDRTKTLLADPFIEDLLTLPLSIRLTEENYKTFGVNPYLL</sequence>
<dbReference type="Proteomes" id="UP000245059">
    <property type="component" value="Unassembled WGS sequence"/>
</dbReference>
<dbReference type="PANTHER" id="PTHR37689">
    <property type="entry name" value="PROTEIN FDHE"/>
    <property type="match status" value="1"/>
</dbReference>
<keyword evidence="1" id="KW-0963">Cytoplasm</keyword>
<comment type="caution">
    <text evidence="4">The sequence shown here is derived from an EMBL/GenBank/DDBJ whole genome shotgun (WGS) entry which is preliminary data.</text>
</comment>
<accession>A0A2U2ATZ9</accession>
<dbReference type="Pfam" id="PF24859">
    <property type="entry name" value="FdhE_central"/>
    <property type="match status" value="1"/>
</dbReference>
<evidence type="ECO:0008006" key="8">
    <source>
        <dbReference type="Google" id="ProtNLM"/>
    </source>
</evidence>
<dbReference type="GO" id="GO:0005829">
    <property type="term" value="C:cytosol"/>
    <property type="evidence" value="ECO:0007669"/>
    <property type="project" value="TreeGrafter"/>
</dbReference>
<name>A0A2U2ATZ9_9GAMM</name>
<evidence type="ECO:0000313" key="7">
    <source>
        <dbReference type="Proteomes" id="UP000245217"/>
    </source>
</evidence>
<dbReference type="GO" id="GO:0008199">
    <property type="term" value="F:ferric iron binding"/>
    <property type="evidence" value="ECO:0007669"/>
    <property type="project" value="TreeGrafter"/>
</dbReference>
<protein>
    <recommendedName>
        <fullName evidence="8">Formate dehydrogenase accessory protein FdhE</fullName>
    </recommendedName>
</protein>
<dbReference type="PANTHER" id="PTHR37689:SF1">
    <property type="entry name" value="PROTEIN FDHE"/>
    <property type="match status" value="1"/>
</dbReference>
<evidence type="ECO:0000313" key="4">
    <source>
        <dbReference type="EMBL" id="PWD88194.1"/>
    </source>
</evidence>
<dbReference type="EMBL" id="QEWV01000002">
    <property type="protein sequence ID" value="PWD93885.1"/>
    <property type="molecule type" value="Genomic_DNA"/>
</dbReference>
<dbReference type="OrthoDB" id="9794151at2"/>
<dbReference type="InterPro" id="IPR056797">
    <property type="entry name" value="FdhE_central"/>
</dbReference>
<feature type="domain" description="FdhE C-terminal" evidence="3">
    <location>
        <begin position="241"/>
        <end position="316"/>
    </location>
</feature>
<reference evidence="6 7" key="2">
    <citation type="submission" date="2018-05" db="EMBL/GenBank/DDBJ databases">
        <title>Ignatzschineria dubaiensis sp. nov., isolated from necrotic foot tissues of dromedaries (Camelus dromedarius) and associated maggots in Dubai, United Arab Emirates.</title>
        <authorList>
            <person name="Tsang C.C."/>
            <person name="Tang J.Y.M."/>
            <person name="Fong J.Y.H."/>
            <person name="Kinne J."/>
            <person name="Lee H.H."/>
            <person name="Joseph M."/>
            <person name="Jose S."/>
            <person name="Schuster R.K."/>
            <person name="Tang Y."/>
            <person name="Sivakumar S."/>
            <person name="Chen J.H.K."/>
            <person name="Teng J.L.L."/>
            <person name="Lau S.K.P."/>
            <person name="Wernery U."/>
            <person name="Woo P.C.Y."/>
        </authorList>
    </citation>
    <scope>NUCLEOTIDE SEQUENCE [LARGE SCALE GENOMIC DNA]</scope>
    <source>
        <strain evidence="6">UAE-HKU57</strain>
        <strain evidence="7">UAE-HKU58</strain>
    </source>
</reference>
<dbReference type="GO" id="GO:0051604">
    <property type="term" value="P:protein maturation"/>
    <property type="evidence" value="ECO:0007669"/>
    <property type="project" value="TreeGrafter"/>
</dbReference>
<dbReference type="Pfam" id="PF24860">
    <property type="entry name" value="FdhE_C"/>
    <property type="match status" value="1"/>
</dbReference>
<dbReference type="InterPro" id="IPR056796">
    <property type="entry name" value="FdhE_C"/>
</dbReference>
<dbReference type="Proteomes" id="UP000245217">
    <property type="component" value="Unassembled WGS sequence"/>
</dbReference>
<evidence type="ECO:0000313" key="5">
    <source>
        <dbReference type="EMBL" id="PWD93885.1"/>
    </source>
</evidence>
<dbReference type="Gene3D" id="3.90.1670.10">
    <property type="entry name" value="FdhE-like domain"/>
    <property type="match status" value="1"/>
</dbReference>
<dbReference type="RefSeq" id="WP_109201196.1">
    <property type="nucleotide sequence ID" value="NZ_QEWS01000002.1"/>
</dbReference>
<evidence type="ECO:0000259" key="3">
    <source>
        <dbReference type="Pfam" id="PF24860"/>
    </source>
</evidence>
<dbReference type="InterPro" id="IPR006452">
    <property type="entry name" value="Formate_DH_accessory"/>
</dbReference>
<evidence type="ECO:0000313" key="6">
    <source>
        <dbReference type="Proteomes" id="UP000245059"/>
    </source>
</evidence>